<keyword evidence="2" id="KW-1185">Reference proteome</keyword>
<dbReference type="EMBL" id="GL377579">
    <property type="protein sequence ID" value="EFJ28688.1"/>
    <property type="molecule type" value="Genomic_DNA"/>
</dbReference>
<evidence type="ECO:0008006" key="3">
    <source>
        <dbReference type="Google" id="ProtNLM"/>
    </source>
</evidence>
<dbReference type="HOGENOM" id="CLU_052580_0_0_1"/>
<dbReference type="AlphaFoldDB" id="D8RH16"/>
<dbReference type="OMA" id="IQVTMPK"/>
<sequence length="331" mass="36452">VAGLGISGRIQCRSSSGKPGATWISSSCGTESVGLVSLFVPPDRHSGECDGSVVGGRVLRGLEKGYSVLRVFVESARLAMPNSQQLVLTDPAAVISTERLPAGISFQRVPGNYSRGNLMLQRLDSYIAFLDDQIKQVGKADSLQHFIFADSDMIVVGDLGCVFLEFPSFDVALTFRNNKEQPINSGMIFVRGSKDGLAKGKLLLQSVVDSYRRDFFRASRMMGDQLAFAWVVRHFSDPLEDSFKQGKVFKSQVKGVEVLFLPCSSYNWTPAEGAGQFHGMPLDVKAIHFKGSRKRLMLEAWDSHKHQVAATKDLLPLQCFVLKSGRSKYDF</sequence>
<dbReference type="KEGG" id="smo:SELMODRAFT_65658"/>
<dbReference type="eggNOG" id="ENOG502QT00">
    <property type="taxonomic scope" value="Eukaryota"/>
</dbReference>
<dbReference type="SUPFAM" id="SSF53448">
    <property type="entry name" value="Nucleotide-diphospho-sugar transferases"/>
    <property type="match status" value="1"/>
</dbReference>
<dbReference type="InterPro" id="IPR029044">
    <property type="entry name" value="Nucleotide-diphossugar_trans"/>
</dbReference>
<feature type="non-terminal residue" evidence="1">
    <location>
        <position position="331"/>
    </location>
</feature>
<reference evidence="1 2" key="1">
    <citation type="journal article" date="2011" name="Science">
        <title>The Selaginella genome identifies genetic changes associated with the evolution of vascular plants.</title>
        <authorList>
            <person name="Banks J.A."/>
            <person name="Nishiyama T."/>
            <person name="Hasebe M."/>
            <person name="Bowman J.L."/>
            <person name="Gribskov M."/>
            <person name="dePamphilis C."/>
            <person name="Albert V.A."/>
            <person name="Aono N."/>
            <person name="Aoyama T."/>
            <person name="Ambrose B.A."/>
            <person name="Ashton N.W."/>
            <person name="Axtell M.J."/>
            <person name="Barker E."/>
            <person name="Barker M.S."/>
            <person name="Bennetzen J.L."/>
            <person name="Bonawitz N.D."/>
            <person name="Chapple C."/>
            <person name="Cheng C."/>
            <person name="Correa L.G."/>
            <person name="Dacre M."/>
            <person name="DeBarry J."/>
            <person name="Dreyer I."/>
            <person name="Elias M."/>
            <person name="Engstrom E.M."/>
            <person name="Estelle M."/>
            <person name="Feng L."/>
            <person name="Finet C."/>
            <person name="Floyd S.K."/>
            <person name="Frommer W.B."/>
            <person name="Fujita T."/>
            <person name="Gramzow L."/>
            <person name="Gutensohn M."/>
            <person name="Harholt J."/>
            <person name="Hattori M."/>
            <person name="Heyl A."/>
            <person name="Hirai T."/>
            <person name="Hiwatashi Y."/>
            <person name="Ishikawa M."/>
            <person name="Iwata M."/>
            <person name="Karol K.G."/>
            <person name="Koehler B."/>
            <person name="Kolukisaoglu U."/>
            <person name="Kubo M."/>
            <person name="Kurata T."/>
            <person name="Lalonde S."/>
            <person name="Li K."/>
            <person name="Li Y."/>
            <person name="Litt A."/>
            <person name="Lyons E."/>
            <person name="Manning G."/>
            <person name="Maruyama T."/>
            <person name="Michael T.P."/>
            <person name="Mikami K."/>
            <person name="Miyazaki S."/>
            <person name="Morinaga S."/>
            <person name="Murata T."/>
            <person name="Mueller-Roeber B."/>
            <person name="Nelson D.R."/>
            <person name="Obara M."/>
            <person name="Oguri Y."/>
            <person name="Olmstead R.G."/>
            <person name="Onodera N."/>
            <person name="Petersen B.L."/>
            <person name="Pils B."/>
            <person name="Prigge M."/>
            <person name="Rensing S.A."/>
            <person name="Riano-Pachon D.M."/>
            <person name="Roberts A.W."/>
            <person name="Sato Y."/>
            <person name="Scheller H.V."/>
            <person name="Schulz B."/>
            <person name="Schulz C."/>
            <person name="Shakirov E.V."/>
            <person name="Shibagaki N."/>
            <person name="Shinohara N."/>
            <person name="Shippen D.E."/>
            <person name="Soerensen I."/>
            <person name="Sotooka R."/>
            <person name="Sugimoto N."/>
            <person name="Sugita M."/>
            <person name="Sumikawa N."/>
            <person name="Tanurdzic M."/>
            <person name="Theissen G."/>
            <person name="Ulvskov P."/>
            <person name="Wakazuki S."/>
            <person name="Weng J.K."/>
            <person name="Willats W.W."/>
            <person name="Wipf D."/>
            <person name="Wolf P.G."/>
            <person name="Yang L."/>
            <person name="Zimmer A.D."/>
            <person name="Zhu Q."/>
            <person name="Mitros T."/>
            <person name="Hellsten U."/>
            <person name="Loque D."/>
            <person name="Otillar R."/>
            <person name="Salamov A."/>
            <person name="Schmutz J."/>
            <person name="Shapiro H."/>
            <person name="Lindquist E."/>
            <person name="Lucas S."/>
            <person name="Rokhsar D."/>
            <person name="Grigoriev I.V."/>
        </authorList>
    </citation>
    <scope>NUCLEOTIDE SEQUENCE [LARGE SCALE GENOMIC DNA]</scope>
</reference>
<name>D8RH16_SELML</name>
<evidence type="ECO:0000313" key="2">
    <source>
        <dbReference type="Proteomes" id="UP000001514"/>
    </source>
</evidence>
<protein>
    <recommendedName>
        <fullName evidence="3">Nucleotide-diphospho-sugar transferase domain-containing protein</fullName>
    </recommendedName>
</protein>
<gene>
    <name evidence="1" type="ORF">SELMODRAFT_65658</name>
</gene>
<dbReference type="PANTHER" id="PTHR35723">
    <property type="entry name" value="POLYPHOSPHATIDYLINOSITOL PHOSPHATASE"/>
    <property type="match status" value="1"/>
</dbReference>
<dbReference type="Gene3D" id="3.90.550.10">
    <property type="entry name" value="Spore Coat Polysaccharide Biosynthesis Protein SpsA, Chain A"/>
    <property type="match status" value="1"/>
</dbReference>
<dbReference type="InParanoid" id="D8RH16"/>
<organism evidence="2">
    <name type="scientific">Selaginella moellendorffii</name>
    <name type="common">Spikemoss</name>
    <dbReference type="NCBI Taxonomy" id="88036"/>
    <lineage>
        <taxon>Eukaryota</taxon>
        <taxon>Viridiplantae</taxon>
        <taxon>Streptophyta</taxon>
        <taxon>Embryophyta</taxon>
        <taxon>Tracheophyta</taxon>
        <taxon>Lycopodiopsida</taxon>
        <taxon>Selaginellales</taxon>
        <taxon>Selaginellaceae</taxon>
        <taxon>Selaginella</taxon>
    </lineage>
</organism>
<dbReference type="Proteomes" id="UP000001514">
    <property type="component" value="Unassembled WGS sequence"/>
</dbReference>
<proteinExistence type="predicted"/>
<dbReference type="OrthoDB" id="419694at2759"/>
<dbReference type="Gramene" id="EFJ28688">
    <property type="protein sequence ID" value="EFJ28688"/>
    <property type="gene ID" value="SELMODRAFT_65658"/>
</dbReference>
<evidence type="ECO:0000313" key="1">
    <source>
        <dbReference type="EMBL" id="EFJ28688.1"/>
    </source>
</evidence>
<dbReference type="FunCoup" id="D8RH16">
    <property type="interactions" value="1166"/>
</dbReference>
<feature type="non-terminal residue" evidence="1">
    <location>
        <position position="1"/>
    </location>
</feature>
<accession>D8RH16</accession>